<gene>
    <name evidence="1" type="ORF">DPMN_154842</name>
</gene>
<dbReference type="EMBL" id="JAIWYP010000007">
    <property type="protein sequence ID" value="KAH3801195.1"/>
    <property type="molecule type" value="Genomic_DNA"/>
</dbReference>
<dbReference type="Proteomes" id="UP000828390">
    <property type="component" value="Unassembled WGS sequence"/>
</dbReference>
<reference evidence="1" key="1">
    <citation type="journal article" date="2019" name="bioRxiv">
        <title>The Genome of the Zebra Mussel, Dreissena polymorpha: A Resource for Invasive Species Research.</title>
        <authorList>
            <person name="McCartney M.A."/>
            <person name="Auch B."/>
            <person name="Kono T."/>
            <person name="Mallez S."/>
            <person name="Zhang Y."/>
            <person name="Obille A."/>
            <person name="Becker A."/>
            <person name="Abrahante J.E."/>
            <person name="Garbe J."/>
            <person name="Badalamenti J.P."/>
            <person name="Herman A."/>
            <person name="Mangelson H."/>
            <person name="Liachko I."/>
            <person name="Sullivan S."/>
            <person name="Sone E.D."/>
            <person name="Koren S."/>
            <person name="Silverstein K.A.T."/>
            <person name="Beckman K.B."/>
            <person name="Gohl D.M."/>
        </authorList>
    </citation>
    <scope>NUCLEOTIDE SEQUENCE</scope>
    <source>
        <strain evidence="1">Duluth1</strain>
        <tissue evidence="1">Whole animal</tissue>
    </source>
</reference>
<comment type="caution">
    <text evidence="1">The sequence shown here is derived from an EMBL/GenBank/DDBJ whole genome shotgun (WGS) entry which is preliminary data.</text>
</comment>
<organism evidence="1 2">
    <name type="scientific">Dreissena polymorpha</name>
    <name type="common">Zebra mussel</name>
    <name type="synonym">Mytilus polymorpha</name>
    <dbReference type="NCBI Taxonomy" id="45954"/>
    <lineage>
        <taxon>Eukaryota</taxon>
        <taxon>Metazoa</taxon>
        <taxon>Spiralia</taxon>
        <taxon>Lophotrochozoa</taxon>
        <taxon>Mollusca</taxon>
        <taxon>Bivalvia</taxon>
        <taxon>Autobranchia</taxon>
        <taxon>Heteroconchia</taxon>
        <taxon>Euheterodonta</taxon>
        <taxon>Imparidentia</taxon>
        <taxon>Neoheterodontei</taxon>
        <taxon>Myida</taxon>
        <taxon>Dreissenoidea</taxon>
        <taxon>Dreissenidae</taxon>
        <taxon>Dreissena</taxon>
    </lineage>
</organism>
<protein>
    <submittedName>
        <fullName evidence="1">Uncharacterized protein</fullName>
    </submittedName>
</protein>
<accession>A0A9D4FRL5</accession>
<sequence>MKRTNAVTYLHDDLTINVSSRVLTRKTAPYHKNTCSDNLDDDWTIHVTSRVLTRLYYSRIRKTAPPPGGHVFQTSKTIFELSCKNIKTNIMTKFNEDWTIIVTSRVLTTKKAG</sequence>
<keyword evidence="2" id="KW-1185">Reference proteome</keyword>
<dbReference type="AlphaFoldDB" id="A0A9D4FRL5"/>
<evidence type="ECO:0000313" key="1">
    <source>
        <dbReference type="EMBL" id="KAH3801195.1"/>
    </source>
</evidence>
<evidence type="ECO:0000313" key="2">
    <source>
        <dbReference type="Proteomes" id="UP000828390"/>
    </source>
</evidence>
<name>A0A9D4FRL5_DREPO</name>
<proteinExistence type="predicted"/>
<reference evidence="1" key="2">
    <citation type="submission" date="2020-11" db="EMBL/GenBank/DDBJ databases">
        <authorList>
            <person name="McCartney M.A."/>
            <person name="Auch B."/>
            <person name="Kono T."/>
            <person name="Mallez S."/>
            <person name="Becker A."/>
            <person name="Gohl D.M."/>
            <person name="Silverstein K.A.T."/>
            <person name="Koren S."/>
            <person name="Bechman K.B."/>
            <person name="Herman A."/>
            <person name="Abrahante J.E."/>
            <person name="Garbe J."/>
        </authorList>
    </citation>
    <scope>NUCLEOTIDE SEQUENCE</scope>
    <source>
        <strain evidence="1">Duluth1</strain>
        <tissue evidence="1">Whole animal</tissue>
    </source>
</reference>